<name>A0A819YU58_9BILA</name>
<gene>
    <name evidence="3" type="ORF">OXD698_LOCUS38495</name>
</gene>
<feature type="non-terminal residue" evidence="3">
    <location>
        <position position="476"/>
    </location>
</feature>
<feature type="region of interest" description="Disordered" evidence="1">
    <location>
        <begin position="217"/>
        <end position="251"/>
    </location>
</feature>
<feature type="compositionally biased region" description="Low complexity" evidence="1">
    <location>
        <begin position="33"/>
        <end position="50"/>
    </location>
</feature>
<dbReference type="Proteomes" id="UP000663844">
    <property type="component" value="Unassembled WGS sequence"/>
</dbReference>
<organism evidence="3 4">
    <name type="scientific">Adineta steineri</name>
    <dbReference type="NCBI Taxonomy" id="433720"/>
    <lineage>
        <taxon>Eukaryota</taxon>
        <taxon>Metazoa</taxon>
        <taxon>Spiralia</taxon>
        <taxon>Gnathifera</taxon>
        <taxon>Rotifera</taxon>
        <taxon>Eurotatoria</taxon>
        <taxon>Bdelloidea</taxon>
        <taxon>Adinetida</taxon>
        <taxon>Adinetidae</taxon>
        <taxon>Adineta</taxon>
    </lineage>
</organism>
<protein>
    <recommendedName>
        <fullName evidence="2">DUF7932 domain-containing protein</fullName>
    </recommendedName>
</protein>
<feature type="compositionally biased region" description="Gly residues" evidence="1">
    <location>
        <begin position="138"/>
        <end position="164"/>
    </location>
</feature>
<proteinExistence type="predicted"/>
<feature type="domain" description="DUF7932" evidence="2">
    <location>
        <begin position="282"/>
        <end position="404"/>
    </location>
</feature>
<evidence type="ECO:0000313" key="3">
    <source>
        <dbReference type="EMBL" id="CAF4158881.1"/>
    </source>
</evidence>
<evidence type="ECO:0000259" key="2">
    <source>
        <dbReference type="Pfam" id="PF25560"/>
    </source>
</evidence>
<reference evidence="3" key="1">
    <citation type="submission" date="2021-02" db="EMBL/GenBank/DDBJ databases">
        <authorList>
            <person name="Nowell W R."/>
        </authorList>
    </citation>
    <scope>NUCLEOTIDE SEQUENCE</scope>
</reference>
<dbReference type="AlphaFoldDB" id="A0A819YU58"/>
<dbReference type="PRINTS" id="PR01228">
    <property type="entry name" value="EGGSHELL"/>
</dbReference>
<evidence type="ECO:0000256" key="1">
    <source>
        <dbReference type="SAM" id="MobiDB-lite"/>
    </source>
</evidence>
<comment type="caution">
    <text evidence="3">The sequence shown here is derived from an EMBL/GenBank/DDBJ whole genome shotgun (WGS) entry which is preliminary data.</text>
</comment>
<feature type="compositionally biased region" description="Gly residues" evidence="1">
    <location>
        <begin position="51"/>
        <end position="60"/>
    </location>
</feature>
<dbReference type="EMBL" id="CAJOAZ010007278">
    <property type="protein sequence ID" value="CAF4158881.1"/>
    <property type="molecule type" value="Genomic_DNA"/>
</dbReference>
<accession>A0A819YU58</accession>
<feature type="region of interest" description="Disordered" evidence="1">
    <location>
        <begin position="30"/>
        <end position="67"/>
    </location>
</feature>
<feature type="compositionally biased region" description="Gly residues" evidence="1">
    <location>
        <begin position="217"/>
        <end position="241"/>
    </location>
</feature>
<dbReference type="InterPro" id="IPR057692">
    <property type="entry name" value="DUF7932"/>
</dbReference>
<sequence>MSIITEVGLQNFSFDVDIVSYRASQKPVDQTISINGQSGSNGSDGHSGFSGSNGGDGSNGSNGDSGCPGTDSQNALIWLNGTVADLIIQVKTFNRLNNSYNNSGDINWHLGQSFNDLNYSFKLAKSNSIILVKATGGNGGNGGSGGNGGDGGCGSDSRGDGGLSGSYESATPGGRGGNGGCGGNGGNAGAGGHVQVQSVDPRLFMLIEMDCRAGKKGQGGSAGSGGWGGRGGSGGSGGTNGSDGCAGSDGRDGLAANSGSIQYAVVDVHGNITETGSDKYNVSVYGYTINDANNDGIYEPNSFFFITNVTWINNGAMNLPSGSILSFPSTEYITTDMNDISILQDNTINQVVVDPHQFQCHLHDSYSVSINESYVKHVNITSQVKLLNRLFIGSKVSTTLTCQYPIQIRKIEVPSYLGPSERSNVIINFKNISTRSYGECLNSAGSIEFILSTHSLIKILPANDQYIYEIKSDGFA</sequence>
<feature type="compositionally biased region" description="Gly residues" evidence="1">
    <location>
        <begin position="173"/>
        <end position="182"/>
    </location>
</feature>
<feature type="region of interest" description="Disordered" evidence="1">
    <location>
        <begin position="138"/>
        <end position="182"/>
    </location>
</feature>
<dbReference type="Pfam" id="PF25560">
    <property type="entry name" value="DUF7932"/>
    <property type="match status" value="1"/>
</dbReference>
<evidence type="ECO:0000313" key="4">
    <source>
        <dbReference type="Proteomes" id="UP000663844"/>
    </source>
</evidence>